<evidence type="ECO:0000256" key="1">
    <source>
        <dbReference type="ARBA" id="ARBA00023239"/>
    </source>
</evidence>
<evidence type="ECO:0000256" key="3">
    <source>
        <dbReference type="ARBA" id="ARBA00046336"/>
    </source>
</evidence>
<evidence type="ECO:0000256" key="4">
    <source>
        <dbReference type="ARBA" id="ARBA00047208"/>
    </source>
</evidence>
<comment type="similarity">
    <text evidence="3">Belongs to the C-glycoside deglycosidase beta subunit family.</text>
</comment>
<comment type="caution">
    <text evidence="6">The sequence shown here is derived from an EMBL/GenBank/DDBJ whole genome shotgun (WGS) entry which is preliminary data.</text>
</comment>
<proteinExistence type="inferred from homology"/>
<keyword evidence="1" id="KW-0456">Lyase</keyword>
<gene>
    <name evidence="6" type="ORF">H7F51_14385</name>
</gene>
<dbReference type="GO" id="GO:0016829">
    <property type="term" value="F:lyase activity"/>
    <property type="evidence" value="ECO:0007669"/>
    <property type="project" value="UniProtKB-KW"/>
</dbReference>
<keyword evidence="2" id="KW-0119">Carbohydrate metabolism</keyword>
<reference evidence="6 7" key="1">
    <citation type="submission" date="2020-08" db="EMBL/GenBank/DDBJ databases">
        <title>The genome sequence of type strain Novosphingobium flavum NBRC 111647.</title>
        <authorList>
            <person name="Liu Y."/>
        </authorList>
    </citation>
    <scope>NUCLEOTIDE SEQUENCE [LARGE SCALE GENOMIC DNA]</scope>
    <source>
        <strain evidence="6 7">NBRC 111647</strain>
    </source>
</reference>
<organism evidence="6 7">
    <name type="scientific">Novosphingobium flavum</name>
    <dbReference type="NCBI Taxonomy" id="1778672"/>
    <lineage>
        <taxon>Bacteria</taxon>
        <taxon>Pseudomonadati</taxon>
        <taxon>Pseudomonadota</taxon>
        <taxon>Alphaproteobacteria</taxon>
        <taxon>Sphingomonadales</taxon>
        <taxon>Sphingomonadaceae</taxon>
        <taxon>Novosphingobium</taxon>
    </lineage>
</organism>
<accession>A0A7X1FTI2</accession>
<dbReference type="RefSeq" id="WP_185665002.1">
    <property type="nucleotide sequence ID" value="NZ_JACLAW010000011.1"/>
</dbReference>
<keyword evidence="7" id="KW-1185">Reference proteome</keyword>
<dbReference type="Proteomes" id="UP000566813">
    <property type="component" value="Unassembled WGS sequence"/>
</dbReference>
<dbReference type="AlphaFoldDB" id="A0A7X1FTI2"/>
<evidence type="ECO:0000256" key="2">
    <source>
        <dbReference type="ARBA" id="ARBA00023277"/>
    </source>
</evidence>
<dbReference type="InterPro" id="IPR045959">
    <property type="entry name" value="CGDB"/>
</dbReference>
<feature type="domain" description="C-glycoside deglycosidase beta subunit" evidence="5">
    <location>
        <begin position="2"/>
        <end position="109"/>
    </location>
</feature>
<protein>
    <recommendedName>
        <fullName evidence="4">C-deglycosylation enzyme beta subunit</fullName>
    </recommendedName>
</protein>
<dbReference type="EMBL" id="JACLAW010000011">
    <property type="protein sequence ID" value="MBC2666706.1"/>
    <property type="molecule type" value="Genomic_DNA"/>
</dbReference>
<name>A0A7X1FTI2_9SPHN</name>
<dbReference type="Pfam" id="PF19906">
    <property type="entry name" value="CGDB"/>
    <property type="match status" value="1"/>
</dbReference>
<sequence length="128" mass="14263">MLEKHMVVTRHFNNVYDDGVATGFRLGVRIPYYRGVWLAVISRFELTVDGDAFAPDTLRVAYKGEEYSMEELAVAETVHWDFGDVLTLIAPKAGGLDPGLHRVELALTLLPAFTTIVGRTERALTLVQ</sequence>
<evidence type="ECO:0000259" key="5">
    <source>
        <dbReference type="Pfam" id="PF19906"/>
    </source>
</evidence>
<evidence type="ECO:0000313" key="7">
    <source>
        <dbReference type="Proteomes" id="UP000566813"/>
    </source>
</evidence>
<evidence type="ECO:0000313" key="6">
    <source>
        <dbReference type="EMBL" id="MBC2666706.1"/>
    </source>
</evidence>